<dbReference type="AlphaFoldDB" id="A0AAV1U3P0"/>
<evidence type="ECO:0000313" key="2">
    <source>
        <dbReference type="Proteomes" id="UP001162060"/>
    </source>
</evidence>
<evidence type="ECO:0000313" key="1">
    <source>
        <dbReference type="EMBL" id="CAK7929316.1"/>
    </source>
</evidence>
<reference evidence="1" key="1">
    <citation type="submission" date="2024-01" db="EMBL/GenBank/DDBJ databases">
        <authorList>
            <person name="Webb A."/>
        </authorList>
    </citation>
    <scope>NUCLEOTIDE SEQUENCE</scope>
    <source>
        <strain evidence="1">Pm1</strain>
    </source>
</reference>
<name>A0AAV1U3P0_9STRA</name>
<organism evidence="1 2">
    <name type="scientific">Peronospora matthiolae</name>
    <dbReference type="NCBI Taxonomy" id="2874970"/>
    <lineage>
        <taxon>Eukaryota</taxon>
        <taxon>Sar</taxon>
        <taxon>Stramenopiles</taxon>
        <taxon>Oomycota</taxon>
        <taxon>Peronosporomycetes</taxon>
        <taxon>Peronosporales</taxon>
        <taxon>Peronosporaceae</taxon>
        <taxon>Peronospora</taxon>
    </lineage>
</organism>
<accession>A0AAV1U3P0</accession>
<dbReference type="Proteomes" id="UP001162060">
    <property type="component" value="Unassembled WGS sequence"/>
</dbReference>
<comment type="caution">
    <text evidence="1">The sequence shown here is derived from an EMBL/GenBank/DDBJ whole genome shotgun (WGS) entry which is preliminary data.</text>
</comment>
<sequence length="81" mass="8858">MAREYERNVGRSGWLRFAARSLSGSNKAVATADVLERALIRLRRLGTHLTGPMGVAVEPIKRRDGRMGEVSRTCSSSISAN</sequence>
<proteinExistence type="predicted"/>
<protein>
    <submittedName>
        <fullName evidence="1">Uncharacterized protein</fullName>
    </submittedName>
</protein>
<gene>
    <name evidence="1" type="ORF">PM001_LOCUS14466</name>
</gene>
<dbReference type="EMBL" id="CAKLBY020000153">
    <property type="protein sequence ID" value="CAK7929316.1"/>
    <property type="molecule type" value="Genomic_DNA"/>
</dbReference>